<accession>A0A845PSV4</accession>
<name>A0A845PSV4_9FLAO</name>
<sequence length="58" mass="6861">MNSFTANYEEILEILMTIESKMNFLNQIRNPKLSDLELISIDLTSEFMSIDSERDLFR</sequence>
<keyword evidence="2" id="KW-1185">Reference proteome</keyword>
<evidence type="ECO:0000313" key="2">
    <source>
        <dbReference type="Proteomes" id="UP000553459"/>
    </source>
</evidence>
<gene>
    <name evidence="1" type="ORF">GNY06_01530</name>
</gene>
<organism evidence="1 2">
    <name type="scientific">Elizabethkingia argenteiflava</name>
    <dbReference type="NCBI Taxonomy" id="2681556"/>
    <lineage>
        <taxon>Bacteria</taxon>
        <taxon>Pseudomonadati</taxon>
        <taxon>Bacteroidota</taxon>
        <taxon>Flavobacteriia</taxon>
        <taxon>Flavobacteriales</taxon>
        <taxon>Weeksellaceae</taxon>
        <taxon>Elizabethkingia</taxon>
    </lineage>
</organism>
<dbReference type="AlphaFoldDB" id="A0A845PSV4"/>
<protein>
    <submittedName>
        <fullName evidence="1">IS982 family transposase</fullName>
    </submittedName>
</protein>
<evidence type="ECO:0000313" key="1">
    <source>
        <dbReference type="EMBL" id="NAW50121.1"/>
    </source>
</evidence>
<comment type="caution">
    <text evidence="1">The sequence shown here is derived from an EMBL/GenBank/DDBJ whole genome shotgun (WGS) entry which is preliminary data.</text>
</comment>
<dbReference type="EMBL" id="JAAABJ010000188">
    <property type="protein sequence ID" value="NAW50121.1"/>
    <property type="molecule type" value="Genomic_DNA"/>
</dbReference>
<reference evidence="1 2" key="1">
    <citation type="submission" date="2019-11" db="EMBL/GenBank/DDBJ databases">
        <title>Characterization of Elizabethkingia argenteiflava sp. nov., isolated from inner surface of Soybean Pods.</title>
        <authorList>
            <person name="Mo S."/>
        </authorList>
    </citation>
    <scope>NUCLEOTIDE SEQUENCE [LARGE SCALE GENOMIC DNA]</scope>
    <source>
        <strain evidence="1 2">YB22</strain>
    </source>
</reference>
<proteinExistence type="predicted"/>
<feature type="non-terminal residue" evidence="1">
    <location>
        <position position="58"/>
    </location>
</feature>
<dbReference type="Proteomes" id="UP000553459">
    <property type="component" value="Unassembled WGS sequence"/>
</dbReference>